<dbReference type="PANTHER" id="PTHR33913:SF1">
    <property type="entry name" value="DRBM DOMAIN-CONTAINING PROTEIN"/>
    <property type="match status" value="1"/>
</dbReference>
<evidence type="ECO:0000256" key="1">
    <source>
        <dbReference type="SAM" id="MobiDB-lite"/>
    </source>
</evidence>
<protein>
    <submittedName>
        <fullName evidence="4">Uncharacterized protein</fullName>
    </submittedName>
</protein>
<evidence type="ECO:0000259" key="3">
    <source>
        <dbReference type="Pfam" id="PF25502"/>
    </source>
</evidence>
<gene>
    <name evidence="4" type="ORF">RDI58_019190</name>
</gene>
<proteinExistence type="predicted"/>
<dbReference type="InterPro" id="IPR057235">
    <property type="entry name" value="DUF7913"/>
</dbReference>
<feature type="region of interest" description="Disordered" evidence="1">
    <location>
        <begin position="446"/>
        <end position="477"/>
    </location>
</feature>
<accession>A0AAN8TDD3</accession>
<feature type="domain" description="DUF7915" evidence="3">
    <location>
        <begin position="160"/>
        <end position="304"/>
    </location>
</feature>
<evidence type="ECO:0000259" key="2">
    <source>
        <dbReference type="Pfam" id="PF25500"/>
    </source>
</evidence>
<dbReference type="AlphaFoldDB" id="A0AAN8TDD3"/>
<evidence type="ECO:0000313" key="4">
    <source>
        <dbReference type="EMBL" id="KAK6785735.1"/>
    </source>
</evidence>
<dbReference type="InterPro" id="IPR057237">
    <property type="entry name" value="DUF7915"/>
</dbReference>
<feature type="compositionally biased region" description="Basic residues" evidence="1">
    <location>
        <begin position="446"/>
        <end position="458"/>
    </location>
</feature>
<feature type="compositionally biased region" description="Basic and acidic residues" evidence="1">
    <location>
        <begin position="468"/>
        <end position="477"/>
    </location>
</feature>
<comment type="caution">
    <text evidence="4">The sequence shown here is derived from an EMBL/GenBank/DDBJ whole genome shotgun (WGS) entry which is preliminary data.</text>
</comment>
<dbReference type="Proteomes" id="UP001371456">
    <property type="component" value="Unassembled WGS sequence"/>
</dbReference>
<sequence>MEPELVSTEEVVNALLEYLVGPRLPLKSSAFKEPPTLSQQQSVAKQLHAVVLLYNYYQRKEDPQAQYLDFESFCKLAMTLKPALMSYMKFMNHSDLTSSKDMNNDLSVTEKAIQDACNISCALDASKDVPAINKWLISKVSVLLLDSKKETCFLNYCSVTEGVWSLIEKYLELPTAEIEGTVERRKRQTSMRPVTVEQKDDGSGFQQLAFLAVKDATGISKTDLVTLEKHVVYSLTKEKTASCFYIMQSTRSINQDIVISVKEIIESLQGPLVKRSSGSWSATEVVEYFHLLPYANIIETFFLRYLQFQLAFICGELSIDFAFIVIAAWLNMSFCLSHICLVPWEVFGLEGSNTRSHEDITGNCKKEISESRISLVDQNSGNVSIMTAIGSESACSNVANDVYDRKVNPADAFGAEVVADSGCERKTGDQKDFGKENGLHHHHETVRTHGRFSGKANKRSASNGNQGVEEKVKKIEGKTPDESYEALIGTKSDSINLEISEAKHGDGCHEKVGHSVVGEEATAVGGPHNIWKNEEAGSDSSIKNTGIVDLSGNKLTGVNLKCLNDPSNKVQHENSRDYEDSTVKELHVIINHPRTPEEKTEELVKSTKGCEINDYNDMELAGAHLETLEVKTNDGHHFSSSPTRPQRMEIDACIPLSKNGNDSKDCELIKKVFHQQKKRTRESGGEIIGSGIICKAERADEVKADKDDLSTISPNQNRISVAHTRLVPCKHESTDIGDLQTFLASKEEALTKSSLEVLLKKRQKLYDQQLKLGDEIASCDKSIERILDGGKDSLALKIDTVLAFCDEMCLKDRASIQEVGNQHHEEFGLIQPMSRMFVLILSIIYYDVLCTWSGSGFHAGVTVNRVGFLHSCESDLHSAPSEAQESAAFQMITQLQTMADHTH</sequence>
<keyword evidence="5" id="KW-1185">Reference proteome</keyword>
<reference evidence="4 5" key="1">
    <citation type="submission" date="2024-02" db="EMBL/GenBank/DDBJ databases">
        <title>de novo genome assembly of Solanum bulbocastanum strain 11H21.</title>
        <authorList>
            <person name="Hosaka A.J."/>
        </authorList>
    </citation>
    <scope>NUCLEOTIDE SEQUENCE [LARGE SCALE GENOMIC DNA]</scope>
    <source>
        <tissue evidence="4">Young leaves</tissue>
    </source>
</reference>
<dbReference type="Pfam" id="PF25500">
    <property type="entry name" value="DUF7913"/>
    <property type="match status" value="1"/>
</dbReference>
<feature type="domain" description="DUF7913" evidence="2">
    <location>
        <begin position="5"/>
        <end position="124"/>
    </location>
</feature>
<dbReference type="Pfam" id="PF25502">
    <property type="entry name" value="DUF7915"/>
    <property type="match status" value="1"/>
</dbReference>
<dbReference type="EMBL" id="JBANQN010000007">
    <property type="protein sequence ID" value="KAK6785735.1"/>
    <property type="molecule type" value="Genomic_DNA"/>
</dbReference>
<organism evidence="4 5">
    <name type="scientific">Solanum bulbocastanum</name>
    <name type="common">Wild potato</name>
    <dbReference type="NCBI Taxonomy" id="147425"/>
    <lineage>
        <taxon>Eukaryota</taxon>
        <taxon>Viridiplantae</taxon>
        <taxon>Streptophyta</taxon>
        <taxon>Embryophyta</taxon>
        <taxon>Tracheophyta</taxon>
        <taxon>Spermatophyta</taxon>
        <taxon>Magnoliopsida</taxon>
        <taxon>eudicotyledons</taxon>
        <taxon>Gunneridae</taxon>
        <taxon>Pentapetalae</taxon>
        <taxon>asterids</taxon>
        <taxon>lamiids</taxon>
        <taxon>Solanales</taxon>
        <taxon>Solanaceae</taxon>
        <taxon>Solanoideae</taxon>
        <taxon>Solaneae</taxon>
        <taxon>Solanum</taxon>
    </lineage>
</organism>
<dbReference type="PANTHER" id="PTHR33913">
    <property type="entry name" value="ALEURONE LAYER MORPHOGENESIS PROTEIN"/>
    <property type="match status" value="1"/>
</dbReference>
<evidence type="ECO:0000313" key="5">
    <source>
        <dbReference type="Proteomes" id="UP001371456"/>
    </source>
</evidence>
<name>A0AAN8TDD3_SOLBU</name>